<organism evidence="1 2">
    <name type="scientific">Caballeronia sordidicola</name>
    <name type="common">Burkholderia sordidicola</name>
    <dbReference type="NCBI Taxonomy" id="196367"/>
    <lineage>
        <taxon>Bacteria</taxon>
        <taxon>Pseudomonadati</taxon>
        <taxon>Pseudomonadota</taxon>
        <taxon>Betaproteobacteria</taxon>
        <taxon>Burkholderiales</taxon>
        <taxon>Burkholderiaceae</taxon>
        <taxon>Caballeronia</taxon>
    </lineage>
</organism>
<dbReference type="Proteomes" id="UP000194546">
    <property type="component" value="Unassembled WGS sequence"/>
</dbReference>
<sequence length="41" mass="4325">MIVISVMVFLSCIAIGVSKFKWQGIDLGHASRGSIPGAHTP</sequence>
<evidence type="ECO:0000313" key="1">
    <source>
        <dbReference type="EMBL" id="OTP73930.1"/>
    </source>
</evidence>
<name>A0A242MRI6_CABSO</name>
<gene>
    <name evidence="1" type="ORF">PAMC26510_17925</name>
</gene>
<proteinExistence type="predicted"/>
<protein>
    <submittedName>
        <fullName evidence="1">Uncharacterized protein</fullName>
    </submittedName>
</protein>
<accession>A0A242MRI6</accession>
<reference evidence="1 2" key="1">
    <citation type="submission" date="2017-03" db="EMBL/GenBank/DDBJ databases">
        <title>Genome analysis of strain PAMC 26510.</title>
        <authorList>
            <person name="Oh H.-M."/>
            <person name="Yang J.-A."/>
        </authorList>
    </citation>
    <scope>NUCLEOTIDE SEQUENCE [LARGE SCALE GENOMIC DNA]</scope>
    <source>
        <strain evidence="1 2">PAMC 26510</strain>
    </source>
</reference>
<comment type="caution">
    <text evidence="1">The sequence shown here is derived from an EMBL/GenBank/DDBJ whole genome shotgun (WGS) entry which is preliminary data.</text>
</comment>
<evidence type="ECO:0000313" key="2">
    <source>
        <dbReference type="Proteomes" id="UP000194546"/>
    </source>
</evidence>
<dbReference type="EMBL" id="NBTY01000094">
    <property type="protein sequence ID" value="OTP73930.1"/>
    <property type="molecule type" value="Genomic_DNA"/>
</dbReference>
<dbReference type="AlphaFoldDB" id="A0A242MRI6"/>